<evidence type="ECO:0000256" key="1">
    <source>
        <dbReference type="ARBA" id="ARBA00008140"/>
    </source>
</evidence>
<dbReference type="OrthoDB" id="412286at2759"/>
<gene>
    <name evidence="7" type="ORF">EDS130_LOCUS15092</name>
    <name evidence="6" type="ORF">XAT740_LOCUS6892</name>
</gene>
<sequence length="431" mass="50246">MSSASSLHVGSHVTPVYLNLYDLGGCTNACLHTIGLLYYHCAVQAHSAEYGYMGHPYKFTGLYKTSKHDSRFHLYRLRDSIEVGWTWFSEKEIDEIVEDLKLFYLGCDYHVVEKNSIHFVKYLLEQLSNDVQLKHLEPIKILQLPSYIDRIRRLTQTFHFLEMFDTEKDIAEVNILYFLYMKYRGDMKEICQILKCDTLYQLKYTIKLIQQGIQRRNLPIFVAFTTFELKTAYEYLYIIDQNTSEKSTDNQQLTLTDVFHQFDTITLRGRTSIDRYLNIQRTKEIQVENNKSITNIQFDNSKRSSIKQNDKQIILPTIHRSSLPQAKSQNQDQTSLSSPSVSNIFESDAQLTPIFLDPLLQDLPNSKITNQQRKSSRKRKLPRDLKLTDDLYTITNQNSLYYNCTNNATFLDSNSISCVQISTNETIDSNV</sequence>
<dbReference type="EMBL" id="CAJNOJ010000063">
    <property type="protein sequence ID" value="CAF1005193.1"/>
    <property type="molecule type" value="Genomic_DNA"/>
</dbReference>
<dbReference type="InterPro" id="IPR042266">
    <property type="entry name" value="PPPDE_sf"/>
</dbReference>
<evidence type="ECO:0000256" key="3">
    <source>
        <dbReference type="ARBA" id="ARBA00022801"/>
    </source>
</evidence>
<accession>A0A814H585</accession>
<keyword evidence="2" id="KW-0645">Protease</keyword>
<dbReference type="PANTHER" id="PTHR12378:SF80">
    <property type="entry name" value="IP06716P-RELATED"/>
    <property type="match status" value="1"/>
</dbReference>
<dbReference type="AlphaFoldDB" id="A0A814H585"/>
<dbReference type="Proteomes" id="UP000663852">
    <property type="component" value="Unassembled WGS sequence"/>
</dbReference>
<name>A0A814H585_ADIRI</name>
<reference evidence="7" key="1">
    <citation type="submission" date="2021-02" db="EMBL/GenBank/DDBJ databases">
        <authorList>
            <person name="Nowell W R."/>
        </authorList>
    </citation>
    <scope>NUCLEOTIDE SEQUENCE</scope>
</reference>
<dbReference type="InterPro" id="IPR008580">
    <property type="entry name" value="PPPDE_dom"/>
</dbReference>
<dbReference type="Proteomes" id="UP000663828">
    <property type="component" value="Unassembled WGS sequence"/>
</dbReference>
<dbReference type="GO" id="GO:0006508">
    <property type="term" value="P:proteolysis"/>
    <property type="evidence" value="ECO:0007669"/>
    <property type="project" value="UniProtKB-KW"/>
</dbReference>
<evidence type="ECO:0000313" key="9">
    <source>
        <dbReference type="Proteomes" id="UP000663852"/>
    </source>
</evidence>
<dbReference type="GO" id="GO:0101005">
    <property type="term" value="F:deubiquitinase activity"/>
    <property type="evidence" value="ECO:0007669"/>
    <property type="project" value="TreeGrafter"/>
</dbReference>
<evidence type="ECO:0000313" key="6">
    <source>
        <dbReference type="EMBL" id="CAF0878856.1"/>
    </source>
</evidence>
<evidence type="ECO:0000256" key="4">
    <source>
        <dbReference type="SAM" id="MobiDB-lite"/>
    </source>
</evidence>
<dbReference type="SMART" id="SM01179">
    <property type="entry name" value="DUF862"/>
    <property type="match status" value="1"/>
</dbReference>
<feature type="region of interest" description="Disordered" evidence="4">
    <location>
        <begin position="320"/>
        <end position="340"/>
    </location>
</feature>
<dbReference type="GO" id="GO:0016579">
    <property type="term" value="P:protein deubiquitination"/>
    <property type="evidence" value="ECO:0007669"/>
    <property type="project" value="TreeGrafter"/>
</dbReference>
<evidence type="ECO:0000256" key="2">
    <source>
        <dbReference type="ARBA" id="ARBA00022670"/>
    </source>
</evidence>
<evidence type="ECO:0000259" key="5">
    <source>
        <dbReference type="PROSITE" id="PS51858"/>
    </source>
</evidence>
<comment type="caution">
    <text evidence="7">The sequence shown here is derived from an EMBL/GenBank/DDBJ whole genome shotgun (WGS) entry which is preliminary data.</text>
</comment>
<feature type="domain" description="PPPDE" evidence="5">
    <location>
        <begin position="14"/>
        <end position="156"/>
    </location>
</feature>
<dbReference type="PANTHER" id="PTHR12378">
    <property type="entry name" value="DESUMOYLATING ISOPEPTIDASE"/>
    <property type="match status" value="1"/>
</dbReference>
<keyword evidence="8" id="KW-1185">Reference proteome</keyword>
<comment type="similarity">
    <text evidence="1">Belongs to the DeSI family.</text>
</comment>
<dbReference type="Gene3D" id="3.90.1720.30">
    <property type="entry name" value="PPPDE domains"/>
    <property type="match status" value="1"/>
</dbReference>
<proteinExistence type="inferred from homology"/>
<dbReference type="PROSITE" id="PS51858">
    <property type="entry name" value="PPPDE"/>
    <property type="match status" value="1"/>
</dbReference>
<organism evidence="7 9">
    <name type="scientific">Adineta ricciae</name>
    <name type="common">Rotifer</name>
    <dbReference type="NCBI Taxonomy" id="249248"/>
    <lineage>
        <taxon>Eukaryota</taxon>
        <taxon>Metazoa</taxon>
        <taxon>Spiralia</taxon>
        <taxon>Gnathifera</taxon>
        <taxon>Rotifera</taxon>
        <taxon>Eurotatoria</taxon>
        <taxon>Bdelloidea</taxon>
        <taxon>Adinetida</taxon>
        <taxon>Adinetidae</taxon>
        <taxon>Adineta</taxon>
    </lineage>
</organism>
<evidence type="ECO:0000313" key="7">
    <source>
        <dbReference type="EMBL" id="CAF1005193.1"/>
    </source>
</evidence>
<protein>
    <recommendedName>
        <fullName evidence="5">PPPDE domain-containing protein</fullName>
    </recommendedName>
</protein>
<evidence type="ECO:0000313" key="8">
    <source>
        <dbReference type="Proteomes" id="UP000663828"/>
    </source>
</evidence>
<dbReference type="Pfam" id="PF05903">
    <property type="entry name" value="Peptidase_C97"/>
    <property type="match status" value="1"/>
</dbReference>
<dbReference type="EMBL" id="CAJNOR010000319">
    <property type="protein sequence ID" value="CAF0878856.1"/>
    <property type="molecule type" value="Genomic_DNA"/>
</dbReference>
<keyword evidence="3" id="KW-0378">Hydrolase</keyword>